<protein>
    <recommendedName>
        <fullName evidence="20">Androgen-dependent TFPI-regulating protein</fullName>
    </recommendedName>
</protein>
<comment type="catalytic activity">
    <reaction evidence="8">
        <text>13-octadecanoyloxy-octadecanoate + H2O = 13-hydroxy-octadecanoate + octadecanoate + H(+)</text>
        <dbReference type="Rhea" id="RHEA:52084"/>
        <dbReference type="ChEBI" id="CHEBI:15377"/>
        <dbReference type="ChEBI" id="CHEBI:15378"/>
        <dbReference type="ChEBI" id="CHEBI:25629"/>
        <dbReference type="ChEBI" id="CHEBI:136304"/>
        <dbReference type="ChEBI" id="CHEBI:136335"/>
    </reaction>
    <physiologicalReaction direction="left-to-right" evidence="8">
        <dbReference type="Rhea" id="RHEA:52085"/>
    </physiologicalReaction>
</comment>
<feature type="transmembrane region" description="Helical" evidence="17">
    <location>
        <begin position="100"/>
        <end position="122"/>
    </location>
</feature>
<comment type="catalytic activity">
    <reaction evidence="12">
        <text>9-(9Z-octadecenoyloxy)-octadecanoate + H2O = 9-hydroxy-octadecanoate + (9Z)-octadecenoate + H(+)</text>
        <dbReference type="Rhea" id="RHEA:52048"/>
        <dbReference type="ChEBI" id="CHEBI:15377"/>
        <dbReference type="ChEBI" id="CHEBI:15378"/>
        <dbReference type="ChEBI" id="CHEBI:30823"/>
        <dbReference type="ChEBI" id="CHEBI:136282"/>
        <dbReference type="ChEBI" id="CHEBI:136286"/>
    </reaction>
    <physiologicalReaction direction="left-to-right" evidence="12">
        <dbReference type="Rhea" id="RHEA:52049"/>
    </physiologicalReaction>
</comment>
<evidence type="ECO:0000256" key="11">
    <source>
        <dbReference type="ARBA" id="ARBA00048701"/>
    </source>
</evidence>
<evidence type="ECO:0000256" key="15">
    <source>
        <dbReference type="ARBA" id="ARBA00049322"/>
    </source>
</evidence>
<proteinExistence type="inferred from homology"/>
<evidence type="ECO:0000313" key="19">
    <source>
        <dbReference type="Proteomes" id="UP001549921"/>
    </source>
</evidence>
<organism evidence="18 19">
    <name type="scientific">Loxostege sticticalis</name>
    <name type="common">Beet webworm moth</name>
    <dbReference type="NCBI Taxonomy" id="481309"/>
    <lineage>
        <taxon>Eukaryota</taxon>
        <taxon>Metazoa</taxon>
        <taxon>Ecdysozoa</taxon>
        <taxon>Arthropoda</taxon>
        <taxon>Hexapoda</taxon>
        <taxon>Insecta</taxon>
        <taxon>Pterygota</taxon>
        <taxon>Neoptera</taxon>
        <taxon>Endopterygota</taxon>
        <taxon>Lepidoptera</taxon>
        <taxon>Glossata</taxon>
        <taxon>Ditrysia</taxon>
        <taxon>Pyraloidea</taxon>
        <taxon>Crambidae</taxon>
        <taxon>Pyraustinae</taxon>
        <taxon>Loxostege</taxon>
    </lineage>
</organism>
<feature type="transmembrane region" description="Helical" evidence="17">
    <location>
        <begin position="142"/>
        <end position="159"/>
    </location>
</feature>
<evidence type="ECO:0000256" key="16">
    <source>
        <dbReference type="ARBA" id="ARBA00049428"/>
    </source>
</evidence>
<comment type="catalytic activity">
    <reaction evidence="13">
        <text>9-octadecanoyloxy-octadecanoate + H2O = 9-hydroxy-octadecanoate + octadecanoate + H(+)</text>
        <dbReference type="Rhea" id="RHEA:52096"/>
        <dbReference type="ChEBI" id="CHEBI:15377"/>
        <dbReference type="ChEBI" id="CHEBI:15378"/>
        <dbReference type="ChEBI" id="CHEBI:25629"/>
        <dbReference type="ChEBI" id="CHEBI:136286"/>
        <dbReference type="ChEBI" id="CHEBI:136373"/>
    </reaction>
    <physiologicalReaction direction="left-to-right" evidence="13">
        <dbReference type="Rhea" id="RHEA:52097"/>
    </physiologicalReaction>
</comment>
<feature type="transmembrane region" description="Helical" evidence="17">
    <location>
        <begin position="57"/>
        <end position="79"/>
    </location>
</feature>
<evidence type="ECO:0000256" key="1">
    <source>
        <dbReference type="ARBA" id="ARBA00000923"/>
    </source>
</evidence>
<comment type="catalytic activity">
    <reaction evidence="10">
        <text>12-octadecanoyloxy-octadecanoate + H2O = 12-hydroxyoctadecanoate + octadecanoate + H(+)</text>
        <dbReference type="Rhea" id="RHEA:52080"/>
        <dbReference type="ChEBI" id="CHEBI:15377"/>
        <dbReference type="ChEBI" id="CHEBI:15378"/>
        <dbReference type="ChEBI" id="CHEBI:25629"/>
        <dbReference type="ChEBI" id="CHEBI:84201"/>
        <dbReference type="ChEBI" id="CHEBI:136330"/>
    </reaction>
    <physiologicalReaction direction="left-to-right" evidence="10">
        <dbReference type="Rhea" id="RHEA:52081"/>
    </physiologicalReaction>
</comment>
<evidence type="ECO:0000256" key="17">
    <source>
        <dbReference type="SAM" id="Phobius"/>
    </source>
</evidence>
<dbReference type="Proteomes" id="UP001549921">
    <property type="component" value="Unassembled WGS sequence"/>
</dbReference>
<evidence type="ECO:0000256" key="5">
    <source>
        <dbReference type="ARBA" id="ARBA00022989"/>
    </source>
</evidence>
<evidence type="ECO:0000256" key="8">
    <source>
        <dbReference type="ARBA" id="ARBA00047427"/>
    </source>
</evidence>
<name>A0ABD0S6L6_LOXSC</name>
<comment type="subcellular location">
    <subcellularLocation>
        <location evidence="2">Endomembrane system</location>
        <topology evidence="2">Multi-pass membrane protein</topology>
    </subcellularLocation>
</comment>
<comment type="catalytic activity">
    <reaction evidence="1">
        <text>9-(9Z-hexadecenoyloxy)-octadecanoate + H2O = (9Z)-hexadecenoate + 9-hydroxy-octadecanoate + H(+)</text>
        <dbReference type="Rhea" id="RHEA:52068"/>
        <dbReference type="ChEBI" id="CHEBI:15377"/>
        <dbReference type="ChEBI" id="CHEBI:15378"/>
        <dbReference type="ChEBI" id="CHEBI:32372"/>
        <dbReference type="ChEBI" id="CHEBI:136286"/>
        <dbReference type="ChEBI" id="CHEBI:136309"/>
    </reaction>
    <physiologicalReaction direction="left-to-right" evidence="1">
        <dbReference type="Rhea" id="RHEA:52069"/>
    </physiologicalReaction>
</comment>
<evidence type="ECO:0000256" key="3">
    <source>
        <dbReference type="ARBA" id="ARBA00009300"/>
    </source>
</evidence>
<dbReference type="GO" id="GO:0012505">
    <property type="term" value="C:endomembrane system"/>
    <property type="evidence" value="ECO:0007669"/>
    <property type="project" value="UniProtKB-SubCell"/>
</dbReference>
<dbReference type="EMBL" id="JBEDNZ010000028">
    <property type="protein sequence ID" value="KAL0809662.1"/>
    <property type="molecule type" value="Genomic_DNA"/>
</dbReference>
<feature type="transmembrane region" description="Helical" evidence="17">
    <location>
        <begin position="12"/>
        <end position="37"/>
    </location>
</feature>
<comment type="similarity">
    <text evidence="3">Belongs to the AIG1 family.</text>
</comment>
<evidence type="ECO:0000256" key="2">
    <source>
        <dbReference type="ARBA" id="ARBA00004127"/>
    </source>
</evidence>
<gene>
    <name evidence="18" type="ORF">ABMA28_011185</name>
</gene>
<evidence type="ECO:0000256" key="6">
    <source>
        <dbReference type="ARBA" id="ARBA00023136"/>
    </source>
</evidence>
<sequence length="247" mass="29123">MLFSSAFQNHIYYRIAGASVVFLMNTINMFRITTSLIEQLPLHPELKEFYEMGLRGRYVTIWNMMIQIVYTGFALTCDLSTVLNKEAMVPNKIRTYRNTLFYGLLFPVGMAISAVFWPYFLYDRELILPVVADAILSPFDNFMVHGVVTMYAVFELVFIPRETKNDLYSPIKYLSWFNVLYVLTIFFTRYVDVGMWAYEILRVTEGTPWLYLVIAHPVLCCFFFYAVQWKILDAIWQKRESLLEKNL</sequence>
<feature type="transmembrane region" description="Helical" evidence="17">
    <location>
        <begin position="209"/>
        <end position="229"/>
    </location>
</feature>
<comment type="caution">
    <text evidence="18">The sequence shown here is derived from an EMBL/GenBank/DDBJ whole genome shotgun (WGS) entry which is preliminary data.</text>
</comment>
<comment type="catalytic activity">
    <reaction evidence="14">
        <text>13-(9Z-octadecenoyloxy)-octadecanoate + H2O = 13-hydroxy-octadecanoate + (9Z)-octadecenoate + H(+)</text>
        <dbReference type="Rhea" id="RHEA:52064"/>
        <dbReference type="ChEBI" id="CHEBI:15377"/>
        <dbReference type="ChEBI" id="CHEBI:15378"/>
        <dbReference type="ChEBI" id="CHEBI:30823"/>
        <dbReference type="ChEBI" id="CHEBI:136303"/>
        <dbReference type="ChEBI" id="CHEBI:136304"/>
    </reaction>
    <physiologicalReaction direction="left-to-right" evidence="14">
        <dbReference type="Rhea" id="RHEA:52065"/>
    </physiologicalReaction>
</comment>
<comment type="catalytic activity">
    <reaction evidence="15">
        <text>13-(9Z-hexadecenoyloxy)-octadecanoate + H2O = 13-hydroxy-octadecanoate + (9Z)-hexadecenoate + H(+)</text>
        <dbReference type="Rhea" id="RHEA:52076"/>
        <dbReference type="ChEBI" id="CHEBI:15377"/>
        <dbReference type="ChEBI" id="CHEBI:15378"/>
        <dbReference type="ChEBI" id="CHEBI:32372"/>
        <dbReference type="ChEBI" id="CHEBI:136304"/>
        <dbReference type="ChEBI" id="CHEBI:136315"/>
    </reaction>
    <physiologicalReaction direction="left-to-right" evidence="15">
        <dbReference type="Rhea" id="RHEA:52077"/>
    </physiologicalReaction>
</comment>
<keyword evidence="6 17" id="KW-0472">Membrane</keyword>
<evidence type="ECO:0000256" key="4">
    <source>
        <dbReference type="ARBA" id="ARBA00022692"/>
    </source>
</evidence>
<dbReference type="PANTHER" id="PTHR10989:SF16">
    <property type="entry name" value="AT02829P-RELATED"/>
    <property type="match status" value="1"/>
</dbReference>
<evidence type="ECO:0000256" key="10">
    <source>
        <dbReference type="ARBA" id="ARBA00048680"/>
    </source>
</evidence>
<keyword evidence="5 17" id="KW-1133">Transmembrane helix</keyword>
<evidence type="ECO:0000256" key="7">
    <source>
        <dbReference type="ARBA" id="ARBA00047368"/>
    </source>
</evidence>
<keyword evidence="4 17" id="KW-0812">Transmembrane</keyword>
<evidence type="ECO:0000256" key="13">
    <source>
        <dbReference type="ARBA" id="ARBA00049221"/>
    </source>
</evidence>
<evidence type="ECO:0000256" key="14">
    <source>
        <dbReference type="ARBA" id="ARBA00049296"/>
    </source>
</evidence>
<dbReference type="Pfam" id="PF04750">
    <property type="entry name" value="Far-17a_AIG1"/>
    <property type="match status" value="1"/>
</dbReference>
<dbReference type="AlphaFoldDB" id="A0ABD0S6L6"/>
<dbReference type="PANTHER" id="PTHR10989">
    <property type="entry name" value="ANDROGEN-INDUCED PROTEIN 1-RELATED"/>
    <property type="match status" value="1"/>
</dbReference>
<evidence type="ECO:0008006" key="20">
    <source>
        <dbReference type="Google" id="ProtNLM"/>
    </source>
</evidence>
<evidence type="ECO:0000313" key="18">
    <source>
        <dbReference type="EMBL" id="KAL0809662.1"/>
    </source>
</evidence>
<comment type="catalytic activity">
    <reaction evidence="9">
        <text>9-hexadecanoyloxy-octadecanoate + H2O = 9-hydroxy-octadecanoate + hexadecanoate + H(+)</text>
        <dbReference type="Rhea" id="RHEA:52052"/>
        <dbReference type="ChEBI" id="CHEBI:7896"/>
        <dbReference type="ChEBI" id="CHEBI:15377"/>
        <dbReference type="ChEBI" id="CHEBI:15378"/>
        <dbReference type="ChEBI" id="CHEBI:83670"/>
        <dbReference type="ChEBI" id="CHEBI:136286"/>
    </reaction>
    <physiologicalReaction direction="left-to-right" evidence="9">
        <dbReference type="Rhea" id="RHEA:52053"/>
    </physiologicalReaction>
</comment>
<feature type="transmembrane region" description="Helical" evidence="17">
    <location>
        <begin position="171"/>
        <end position="189"/>
    </location>
</feature>
<accession>A0ABD0S6L6</accession>
<dbReference type="InterPro" id="IPR006838">
    <property type="entry name" value="ADTRP_AIG1"/>
</dbReference>
<comment type="catalytic activity">
    <reaction evidence="7">
        <text>12-hexadecanoyloxy-octadecanoate + H2O = 12-hydroxyoctadecanoate + hexadecanoate + H(+)</text>
        <dbReference type="Rhea" id="RHEA:52056"/>
        <dbReference type="ChEBI" id="CHEBI:7896"/>
        <dbReference type="ChEBI" id="CHEBI:15377"/>
        <dbReference type="ChEBI" id="CHEBI:15378"/>
        <dbReference type="ChEBI" id="CHEBI:83677"/>
        <dbReference type="ChEBI" id="CHEBI:84201"/>
    </reaction>
    <physiologicalReaction direction="left-to-right" evidence="7">
        <dbReference type="Rhea" id="RHEA:52057"/>
    </physiologicalReaction>
</comment>
<reference evidence="18 19" key="1">
    <citation type="submission" date="2024-06" db="EMBL/GenBank/DDBJ databases">
        <title>A chromosome-level genome assembly of beet webworm, Loxostege sticticalis.</title>
        <authorList>
            <person name="Zhang Y."/>
        </authorList>
    </citation>
    <scope>NUCLEOTIDE SEQUENCE [LARGE SCALE GENOMIC DNA]</scope>
    <source>
        <strain evidence="18">AQ028</strain>
        <tissue evidence="18">Male pupae</tissue>
    </source>
</reference>
<comment type="catalytic activity">
    <reaction evidence="11">
        <text>12-(9Z-octadecenoyloxy)-octadecanoate + H2O = 12-hydroxyoctadecanoate + (9Z)-octadecenoate + H(+)</text>
        <dbReference type="Rhea" id="RHEA:52060"/>
        <dbReference type="ChEBI" id="CHEBI:15377"/>
        <dbReference type="ChEBI" id="CHEBI:15378"/>
        <dbReference type="ChEBI" id="CHEBI:30823"/>
        <dbReference type="ChEBI" id="CHEBI:84201"/>
        <dbReference type="ChEBI" id="CHEBI:136302"/>
    </reaction>
    <physiologicalReaction direction="left-to-right" evidence="11">
        <dbReference type="Rhea" id="RHEA:52061"/>
    </physiologicalReaction>
</comment>
<evidence type="ECO:0000256" key="12">
    <source>
        <dbReference type="ARBA" id="ARBA00048800"/>
    </source>
</evidence>
<comment type="catalytic activity">
    <reaction evidence="16">
        <text>12-(9Z-hexadecenoyloxy)-octadecanoate + H2O = 12-hydroxyoctadecanoate + (9Z)-hexadecenoate + H(+)</text>
        <dbReference type="Rhea" id="RHEA:52072"/>
        <dbReference type="ChEBI" id="CHEBI:15377"/>
        <dbReference type="ChEBI" id="CHEBI:15378"/>
        <dbReference type="ChEBI" id="CHEBI:32372"/>
        <dbReference type="ChEBI" id="CHEBI:84201"/>
        <dbReference type="ChEBI" id="CHEBI:136312"/>
    </reaction>
    <physiologicalReaction direction="left-to-right" evidence="16">
        <dbReference type="Rhea" id="RHEA:52073"/>
    </physiologicalReaction>
</comment>
<evidence type="ECO:0000256" key="9">
    <source>
        <dbReference type="ARBA" id="ARBA00047863"/>
    </source>
</evidence>